<dbReference type="InterPro" id="IPR019786">
    <property type="entry name" value="Zinc_finger_PHD-type_CS"/>
</dbReference>
<dbReference type="SMART" id="SM00545">
    <property type="entry name" value="JmjN"/>
    <property type="match status" value="1"/>
</dbReference>
<dbReference type="GO" id="GO:0005634">
    <property type="term" value="C:nucleus"/>
    <property type="evidence" value="ECO:0007669"/>
    <property type="project" value="UniProtKB-SubCell"/>
</dbReference>
<dbReference type="Pfam" id="PF00628">
    <property type="entry name" value="PHD"/>
    <property type="match status" value="1"/>
</dbReference>
<dbReference type="InterPro" id="IPR001606">
    <property type="entry name" value="ARID_dom"/>
</dbReference>
<evidence type="ECO:0000256" key="7">
    <source>
        <dbReference type="PROSITE-ProRule" id="PRU00146"/>
    </source>
</evidence>
<protein>
    <recommendedName>
        <fullName evidence="15">PLU-1-like protein</fullName>
    </recommendedName>
</protein>
<dbReference type="PANTHER" id="PTHR10694">
    <property type="entry name" value="LYSINE-SPECIFIC DEMETHYLASE"/>
    <property type="match status" value="1"/>
</dbReference>
<keyword evidence="5" id="KW-0408">Iron</keyword>
<evidence type="ECO:0000259" key="10">
    <source>
        <dbReference type="PROSITE" id="PS51011"/>
    </source>
</evidence>
<dbReference type="Pfam" id="PF02375">
    <property type="entry name" value="JmjN"/>
    <property type="match status" value="1"/>
</dbReference>
<dbReference type="InterPro" id="IPR011011">
    <property type="entry name" value="Znf_FYVE_PHD"/>
</dbReference>
<dbReference type="Gene3D" id="2.60.120.650">
    <property type="entry name" value="Cupin"/>
    <property type="match status" value="1"/>
</dbReference>
<evidence type="ECO:0000256" key="3">
    <source>
        <dbReference type="ARBA" id="ARBA00022771"/>
    </source>
</evidence>
<evidence type="ECO:0000256" key="6">
    <source>
        <dbReference type="ARBA" id="ARBA00023242"/>
    </source>
</evidence>
<reference evidence="13" key="2">
    <citation type="journal article" name="BMC Genomics">
        <title>New genome assemblies reveal patterns of domestication and adaptation across Brettanomyces (Dekkera) species.</title>
        <authorList>
            <person name="Roach M.J."/>
            <person name="Borneman A.R."/>
        </authorList>
    </citation>
    <scope>NUCLEOTIDE SEQUENCE</scope>
    <source>
        <strain evidence="13">UCD 2041</strain>
    </source>
</reference>
<dbReference type="RefSeq" id="XP_041134954.1">
    <property type="nucleotide sequence ID" value="XM_041278759.1"/>
</dbReference>
<dbReference type="GO" id="GO:0000785">
    <property type="term" value="C:chromatin"/>
    <property type="evidence" value="ECO:0007669"/>
    <property type="project" value="TreeGrafter"/>
</dbReference>
<sequence>MDYTNKNERRLPSLASLTNDLSLPPPISAAPPGYKREQEIGYMNTESQIKQPPIGSFAISNDYYNNRSRMPSGSGMQVSSLEKNNWPYISPQQPGQQQPSEISAFGRIPNTTYVRKVYPVDRVYTSVSAEQRARWLNNETAKHQSQFSGSKMQSNIIPSSIYPQSTLQPQQQLSHVNTTDPTGFKALTVAAVTLSDSKNENVGYNADGNITNRDRNVQLKKFNNGTDIGSESRQISANSSIMSGDIQFQGPPKTSRFYRFFVPDSGKHQFVNKDAFSLMQGPNSSISAAQKSPLGAKNSNVTHHYNPYIYPQNRNRVNPPPDFLSRVRDSYAESSPTKADPIPILHPTEKQFADPIRYIESLHKLGEKYGAVKIVPPHSYNPKFAANLESLWFKTRRQLWNSPVNELDARFEFHMHVLDAQEKGKFSFNKLPCIDKRSVDLWRLHKSVQLRGGFQKCCGEKMWAQMGRELGFYGKITSSLSSSIKSAYIRYILPLELENIRKRSLKNKHYISGKQHRKRNGKVYLPRITGSAYAFRRSRNQLICSGFNPYFDQGTTQKKGITINDSKTLPCYDFYEWHHCKEVNDTSPYQTRVSSLYNIRQCNDKSKVLKRMTLDNMCFEEGDPRSEDPHVLENAFWEYMNDPESVLETESACRISTTIHDSGFDSSPNKETAKYFLSPWNFHNLPVCKNSILQYLNTGEYSVLSPSMTFDMFYSAHSWTAEDHWLYNIDYEHMGDKRICYFIPLKHREKYETLLERLINEKEEEDADLSNCYSTFKEMVNNEDVYSTTVENRVLTDGMASRSHAKDTRFERFVKHEKSKRVNQDIFISPQYLKQHGIEVYGCIQEPGEFIVKFPGAFGSSISFGSCVSENVNFATPSWLALSELSLKWLQKQQVTPAFSNFELLLNISRKCKDLSVLRELQPTLENKINVELKQREAARTYCMGKLKESTDISSAWKNEFHITDADLLDCRPTFILLIDRVRQSSKFTMSLEYFLNHFDVNNDFRDFDAIMMLYFTDGELNKIKNDLQYRLMTCEAWIKKYENSILEYDLPQMDLAKLLVVEGERILENKSVTELDFIVQKTRNCLANLKKQISLTETWSFAAKKLLHKKNSNIWVSISEIKGLMMKISDLVLITPEIEEFKDLAKAVSNLNRDIQTRICDADEHNSPVSKLKELYNKGQQLKIKFGLLDVLSDVVKRRLWTDKVWSVEQGKLLYSYDDLLEEGRHIGKREDGAILEKLQNLNETSKELEKEAQTLKERSYTQVSGDELKHLSKRLNRIWIDVSIRSDIEALVKEYENSGSYLKSLVTTFKEIQDKKISNTEIMVVSLKDISTNISKASMFIELQCLVKQVREKIVMPLECFYERMKEAFVEFPKDEMTLEHSLERMVLHDKRIFGEKMDSHNYCVCRSSKEDDAMIECEACQEWYHFKCLGLDSDSISSEDLNKMGFFCPICDFDDKLTTTKQQNEIRNKRPRMEALENLFSWIKQNITVRSKVVSLIVELYEDGAKFRSDFQETLIKYNSEGDISETDQDKVLFVLRILEASSINFTKDREELRGRLRALYDK</sequence>
<feature type="domain" description="JmjN" evidence="11">
    <location>
        <begin position="342"/>
        <end position="383"/>
    </location>
</feature>
<evidence type="ECO:0000256" key="4">
    <source>
        <dbReference type="ARBA" id="ARBA00022833"/>
    </source>
</evidence>
<dbReference type="Gene3D" id="3.30.40.10">
    <property type="entry name" value="Zinc/RING finger domain, C3HC4 (zinc finger)"/>
    <property type="match status" value="1"/>
</dbReference>
<dbReference type="InterPro" id="IPR013637">
    <property type="entry name" value="Lys_sp_deMease-like_dom"/>
</dbReference>
<reference evidence="13" key="1">
    <citation type="submission" date="2020-10" db="EMBL/GenBank/DDBJ databases">
        <authorList>
            <person name="Palmer J.M."/>
        </authorList>
    </citation>
    <scope>NUCLEOTIDE SEQUENCE</scope>
    <source>
        <strain evidence="13">UCD 2041</strain>
    </source>
</reference>
<evidence type="ECO:0000313" key="13">
    <source>
        <dbReference type="EMBL" id="QOU18460.1"/>
    </source>
</evidence>
<keyword evidence="6" id="KW-0539">Nucleus</keyword>
<keyword evidence="2" id="KW-0479">Metal-binding</keyword>
<dbReference type="PROSITE" id="PS51184">
    <property type="entry name" value="JMJC"/>
    <property type="match status" value="1"/>
</dbReference>
<dbReference type="Proteomes" id="UP000663131">
    <property type="component" value="Chromosome 3"/>
</dbReference>
<dbReference type="GeneID" id="64572114"/>
<evidence type="ECO:0000256" key="1">
    <source>
        <dbReference type="ARBA" id="ARBA00004123"/>
    </source>
</evidence>
<feature type="compositionally biased region" description="Basic and acidic residues" evidence="8">
    <location>
        <begin position="1"/>
        <end position="11"/>
    </location>
</feature>
<dbReference type="GO" id="GO:0008270">
    <property type="term" value="F:zinc ion binding"/>
    <property type="evidence" value="ECO:0007669"/>
    <property type="project" value="UniProtKB-KW"/>
</dbReference>
<dbReference type="SUPFAM" id="SSF51197">
    <property type="entry name" value="Clavaminate synthase-like"/>
    <property type="match status" value="1"/>
</dbReference>
<dbReference type="Pfam" id="PF01388">
    <property type="entry name" value="ARID"/>
    <property type="match status" value="1"/>
</dbReference>
<name>A0A871R8M0_DEKBR</name>
<evidence type="ECO:0000259" key="9">
    <source>
        <dbReference type="PROSITE" id="PS50016"/>
    </source>
</evidence>
<evidence type="ECO:0000256" key="2">
    <source>
        <dbReference type="ARBA" id="ARBA00022723"/>
    </source>
</evidence>
<dbReference type="InterPro" id="IPR036431">
    <property type="entry name" value="ARID_dom_sf"/>
</dbReference>
<dbReference type="Gene3D" id="1.10.150.60">
    <property type="entry name" value="ARID DNA-binding domain"/>
    <property type="match status" value="1"/>
</dbReference>
<dbReference type="SMART" id="SM01014">
    <property type="entry name" value="ARID"/>
    <property type="match status" value="1"/>
</dbReference>
<organism evidence="13 14">
    <name type="scientific">Dekkera bruxellensis</name>
    <name type="common">Brettanomyces custersii</name>
    <dbReference type="NCBI Taxonomy" id="5007"/>
    <lineage>
        <taxon>Eukaryota</taxon>
        <taxon>Fungi</taxon>
        <taxon>Dikarya</taxon>
        <taxon>Ascomycota</taxon>
        <taxon>Saccharomycotina</taxon>
        <taxon>Pichiomycetes</taxon>
        <taxon>Pichiales</taxon>
        <taxon>Pichiaceae</taxon>
        <taxon>Brettanomyces</taxon>
    </lineage>
</organism>
<dbReference type="SMART" id="SM00249">
    <property type="entry name" value="PHD"/>
    <property type="match status" value="1"/>
</dbReference>
<proteinExistence type="predicted"/>
<evidence type="ECO:0000256" key="5">
    <source>
        <dbReference type="ARBA" id="ARBA00023004"/>
    </source>
</evidence>
<dbReference type="GO" id="GO:0003677">
    <property type="term" value="F:DNA binding"/>
    <property type="evidence" value="ECO:0007669"/>
    <property type="project" value="InterPro"/>
</dbReference>
<dbReference type="GO" id="GO:0034647">
    <property type="term" value="F:histone H3K4me/H3K4me2/H3K4me3 demethylase activity"/>
    <property type="evidence" value="ECO:0007669"/>
    <property type="project" value="TreeGrafter"/>
</dbReference>
<evidence type="ECO:0008006" key="15">
    <source>
        <dbReference type="Google" id="ProtNLM"/>
    </source>
</evidence>
<dbReference type="PROSITE" id="PS51011">
    <property type="entry name" value="ARID"/>
    <property type="match status" value="1"/>
</dbReference>
<feature type="domain" description="JmjC" evidence="12">
    <location>
        <begin position="674"/>
        <end position="891"/>
    </location>
</feature>
<dbReference type="InterPro" id="IPR003347">
    <property type="entry name" value="JmjC_dom"/>
</dbReference>
<keyword evidence="3 7" id="KW-0863">Zinc-finger</keyword>
<feature type="domain" description="PHD-type" evidence="9">
    <location>
        <begin position="1403"/>
        <end position="1457"/>
    </location>
</feature>
<accession>A0A871R8M0</accession>
<gene>
    <name evidence="13" type="ORF">BRETT_000188</name>
</gene>
<dbReference type="PROSITE" id="PS50016">
    <property type="entry name" value="ZF_PHD_2"/>
    <property type="match status" value="1"/>
</dbReference>
<dbReference type="PROSITE" id="PS01359">
    <property type="entry name" value="ZF_PHD_1"/>
    <property type="match status" value="1"/>
</dbReference>
<dbReference type="PROSITE" id="PS51183">
    <property type="entry name" value="JMJN"/>
    <property type="match status" value="1"/>
</dbReference>
<dbReference type="SMART" id="SM00501">
    <property type="entry name" value="BRIGHT"/>
    <property type="match status" value="1"/>
</dbReference>
<dbReference type="InterPro" id="IPR001965">
    <property type="entry name" value="Znf_PHD"/>
</dbReference>
<dbReference type="SUPFAM" id="SSF46774">
    <property type="entry name" value="ARID-like"/>
    <property type="match status" value="1"/>
</dbReference>
<dbReference type="EMBL" id="CP063131">
    <property type="protein sequence ID" value="QOU18460.1"/>
    <property type="molecule type" value="Genomic_DNA"/>
</dbReference>
<dbReference type="SMART" id="SM00558">
    <property type="entry name" value="JmjC"/>
    <property type="match status" value="1"/>
</dbReference>
<dbReference type="Pfam" id="PF08429">
    <property type="entry name" value="PLU-1"/>
    <property type="match status" value="1"/>
</dbReference>
<dbReference type="PANTHER" id="PTHR10694:SF33">
    <property type="entry name" value="LYSINE-SPECIFIC DEMETHYLASE 5"/>
    <property type="match status" value="1"/>
</dbReference>
<evidence type="ECO:0000259" key="11">
    <source>
        <dbReference type="PROSITE" id="PS51183"/>
    </source>
</evidence>
<evidence type="ECO:0000256" key="8">
    <source>
        <dbReference type="SAM" id="MobiDB-lite"/>
    </source>
</evidence>
<dbReference type="OrthoDB" id="1678912at2759"/>
<dbReference type="CDD" id="cd16100">
    <property type="entry name" value="ARID"/>
    <property type="match status" value="1"/>
</dbReference>
<comment type="subcellular location">
    <subcellularLocation>
        <location evidence="1">Nucleus</location>
    </subcellularLocation>
</comment>
<keyword evidence="4" id="KW-0862">Zinc</keyword>
<dbReference type="SUPFAM" id="SSF57903">
    <property type="entry name" value="FYVE/PHD zinc finger"/>
    <property type="match status" value="1"/>
</dbReference>
<dbReference type="InterPro" id="IPR013083">
    <property type="entry name" value="Znf_RING/FYVE/PHD"/>
</dbReference>
<feature type="domain" description="ARID" evidence="10">
    <location>
        <begin position="407"/>
        <end position="500"/>
    </location>
</feature>
<evidence type="ECO:0000259" key="12">
    <source>
        <dbReference type="PROSITE" id="PS51184"/>
    </source>
</evidence>
<feature type="region of interest" description="Disordered" evidence="8">
    <location>
        <begin position="1"/>
        <end position="33"/>
    </location>
</feature>
<dbReference type="KEGG" id="bbrx:BRETT_000188"/>
<dbReference type="InterPro" id="IPR003349">
    <property type="entry name" value="JmjN"/>
</dbReference>
<dbReference type="GO" id="GO:0006355">
    <property type="term" value="P:regulation of DNA-templated transcription"/>
    <property type="evidence" value="ECO:0007669"/>
    <property type="project" value="TreeGrafter"/>
</dbReference>
<evidence type="ECO:0000313" key="14">
    <source>
        <dbReference type="Proteomes" id="UP000663131"/>
    </source>
</evidence>
<dbReference type="Pfam" id="PF02373">
    <property type="entry name" value="JmjC"/>
    <property type="match status" value="1"/>
</dbReference>
<dbReference type="InterPro" id="IPR019787">
    <property type="entry name" value="Znf_PHD-finger"/>
</dbReference>